<dbReference type="PANTHER" id="PTHR12815">
    <property type="entry name" value="SORTING AND ASSEMBLY MACHINERY SAMM50 PROTEIN FAMILY MEMBER"/>
    <property type="match status" value="1"/>
</dbReference>
<comment type="subcellular location">
    <subcellularLocation>
        <location evidence="1">Membrane</location>
    </subcellularLocation>
</comment>
<dbReference type="InterPro" id="IPR000184">
    <property type="entry name" value="Bac_surfAg_D15"/>
</dbReference>
<evidence type="ECO:0000313" key="9">
    <source>
        <dbReference type="Proteomes" id="UP000008701"/>
    </source>
</evidence>
<evidence type="ECO:0000313" key="8">
    <source>
        <dbReference type="EMBL" id="ABL64590.1"/>
    </source>
</evidence>
<evidence type="ECO:0000256" key="3">
    <source>
        <dbReference type="ARBA" id="ARBA00022729"/>
    </source>
</evidence>
<feature type="chain" id="PRO_5002632548" evidence="6">
    <location>
        <begin position="30"/>
        <end position="743"/>
    </location>
</feature>
<gene>
    <name evidence="8" type="ordered locus">Cpha266_0533</name>
</gene>
<dbReference type="Gene3D" id="3.10.20.310">
    <property type="entry name" value="membrane protein fhac"/>
    <property type="match status" value="1"/>
</dbReference>
<dbReference type="Pfam" id="PF01103">
    <property type="entry name" value="Omp85"/>
    <property type="match status" value="1"/>
</dbReference>
<evidence type="ECO:0000256" key="4">
    <source>
        <dbReference type="ARBA" id="ARBA00023136"/>
    </source>
</evidence>
<evidence type="ECO:0000256" key="1">
    <source>
        <dbReference type="ARBA" id="ARBA00004370"/>
    </source>
</evidence>
<dbReference type="InterPro" id="IPR010827">
    <property type="entry name" value="BamA/TamA_POTRA"/>
</dbReference>
<dbReference type="GO" id="GO:0019867">
    <property type="term" value="C:outer membrane"/>
    <property type="evidence" value="ECO:0007669"/>
    <property type="project" value="InterPro"/>
</dbReference>
<keyword evidence="5" id="KW-0998">Cell outer membrane</keyword>
<keyword evidence="3 6" id="KW-0732">Signal</keyword>
<dbReference type="eggNOG" id="COG4775">
    <property type="taxonomic scope" value="Bacteria"/>
</dbReference>
<proteinExistence type="predicted"/>
<keyword evidence="4" id="KW-0472">Membrane</keyword>
<evidence type="ECO:0000259" key="7">
    <source>
        <dbReference type="PROSITE" id="PS51779"/>
    </source>
</evidence>
<keyword evidence="2" id="KW-0812">Transmembrane</keyword>
<dbReference type="EMBL" id="CP000492">
    <property type="protein sequence ID" value="ABL64590.1"/>
    <property type="molecule type" value="Genomic_DNA"/>
</dbReference>
<dbReference type="InterPro" id="IPR034746">
    <property type="entry name" value="POTRA"/>
</dbReference>
<dbReference type="Proteomes" id="UP000008701">
    <property type="component" value="Chromosome"/>
</dbReference>
<dbReference type="Pfam" id="PF07244">
    <property type="entry name" value="POTRA"/>
    <property type="match status" value="1"/>
</dbReference>
<feature type="domain" description="POTRA" evidence="7">
    <location>
        <begin position="44"/>
        <end position="135"/>
    </location>
</feature>
<dbReference type="AlphaFoldDB" id="A1BDW3"/>
<organism evidence="8 9">
    <name type="scientific">Chlorobium phaeobacteroides (strain DSM 266 / SMG 266 / 2430)</name>
    <dbReference type="NCBI Taxonomy" id="290317"/>
    <lineage>
        <taxon>Bacteria</taxon>
        <taxon>Pseudomonadati</taxon>
        <taxon>Chlorobiota</taxon>
        <taxon>Chlorobiia</taxon>
        <taxon>Chlorobiales</taxon>
        <taxon>Chlorobiaceae</taxon>
        <taxon>Chlorobium/Pelodictyon group</taxon>
        <taxon>Chlorobium</taxon>
    </lineage>
</organism>
<dbReference type="PANTHER" id="PTHR12815:SF47">
    <property type="entry name" value="TRANSLOCATION AND ASSEMBLY MODULE SUBUNIT TAMA"/>
    <property type="match status" value="1"/>
</dbReference>
<dbReference type="Gene3D" id="2.40.160.50">
    <property type="entry name" value="membrane protein fhac: a member of the omp85/tpsb transporter family"/>
    <property type="match status" value="1"/>
</dbReference>
<evidence type="ECO:0000256" key="5">
    <source>
        <dbReference type="ARBA" id="ARBA00023237"/>
    </source>
</evidence>
<protein>
    <submittedName>
        <fullName evidence="8">Surface antigen (D15)</fullName>
    </submittedName>
</protein>
<keyword evidence="9" id="KW-1185">Reference proteome</keyword>
<feature type="signal peptide" evidence="6">
    <location>
        <begin position="1"/>
        <end position="29"/>
    </location>
</feature>
<dbReference type="KEGG" id="cph:Cpha266_0533"/>
<evidence type="ECO:0000256" key="2">
    <source>
        <dbReference type="ARBA" id="ARBA00022692"/>
    </source>
</evidence>
<name>A1BDW3_CHLPD</name>
<dbReference type="STRING" id="290317.Cpha266_0533"/>
<dbReference type="HOGENOM" id="CLU_010929_0_0_10"/>
<reference evidence="8 9" key="1">
    <citation type="submission" date="2006-12" db="EMBL/GenBank/DDBJ databases">
        <title>Complete sequence of Chlorobium phaeobacteroides DSM 266.</title>
        <authorList>
            <consortium name="US DOE Joint Genome Institute"/>
            <person name="Copeland A."/>
            <person name="Lucas S."/>
            <person name="Lapidus A."/>
            <person name="Barry K."/>
            <person name="Detter J.C."/>
            <person name="Glavina del Rio T."/>
            <person name="Hammon N."/>
            <person name="Israni S."/>
            <person name="Pitluck S."/>
            <person name="Goltsman E."/>
            <person name="Schmutz J."/>
            <person name="Larimer F."/>
            <person name="Land M."/>
            <person name="Hauser L."/>
            <person name="Mikhailova N."/>
            <person name="Li T."/>
            <person name="Overmann J."/>
            <person name="Bryant D.A."/>
            <person name="Richardson P."/>
        </authorList>
    </citation>
    <scope>NUCLEOTIDE SEQUENCE [LARGE SCALE GENOMIC DNA]</scope>
    <source>
        <strain evidence="8 9">DSM 266</strain>
    </source>
</reference>
<dbReference type="RefSeq" id="WP_011744423.1">
    <property type="nucleotide sequence ID" value="NC_008639.1"/>
</dbReference>
<sequence length="743" mass="82959" precursor="true">MLFFKIVFRVILQCLALSLFCGIALPAAAKSKMADTTEALPASMYVNKIRFSGNKAVSSDELLQIITTSPHSSFLGLGLFGGPKKPFIAEEFKKDLSLIKKLYTYKGYFFTEIASSISPRNNGKKIDIAINIRENEPSRIDSLAYDGLESITDDLRTAYLQKSVIKTNTIFSVERLIKERDRTMDFFREEGYAFFHEDSIRIKVDTVGTQAGVLFKLRLPEKLTYGGVQAVVQNPFRSDTTGSKTTFLQDSVTVVIYGRQNINPALLSKLTTMRPGRLTKDSREKETLQNLGATNVFSSISIKPDSVRSGKLYTSINLEPAPKHQIEPKLLIDNRYGSLFFGGALTYENRNLFGGAEQFKAATEFGTQAGYSKTFLSDLSEDQYEKVVPFEFSLKSSLIMPVITKPGNSYSAYVEYSAAKLPILLSTQIGLIRGTYSAKTGNASRINFDFFDFEWVKKDSLKGFRQLFKNDLASNIGIDPTDDAAVNAGIDSLLDARVNQSIRLRYNTTNRASAAPGKNIWNLDILLEEAGGIAWLIDKYIDTKQYDGFSDKDPQIFGTTYSQYVKLETKLGMTRNLSDNHQLAGRIHLGYMIPYGKAGATPEERRFYAGGANSMRGWMYNTLGPGRSNSEAAANFGANIKLELGLEYRLKFFEFLGQASGVTFFTDIGNIWDNTGPYAFNLTSLTRDFAWDFGAGLRIGSPIGPLRFDFAYKLHDPGDEHPWKISDFDPLDFTFHFGIGETF</sequence>
<dbReference type="PROSITE" id="PS51779">
    <property type="entry name" value="POTRA"/>
    <property type="match status" value="1"/>
</dbReference>
<accession>A1BDW3</accession>
<dbReference type="InterPro" id="IPR039910">
    <property type="entry name" value="D15-like"/>
</dbReference>
<evidence type="ECO:0000256" key="6">
    <source>
        <dbReference type="SAM" id="SignalP"/>
    </source>
</evidence>